<organism evidence="2 3">
    <name type="scientific">Mesobacillus zeae</name>
    <dbReference type="NCBI Taxonomy" id="1917180"/>
    <lineage>
        <taxon>Bacteria</taxon>
        <taxon>Bacillati</taxon>
        <taxon>Bacillota</taxon>
        <taxon>Bacilli</taxon>
        <taxon>Bacillales</taxon>
        <taxon>Bacillaceae</taxon>
        <taxon>Mesobacillus</taxon>
    </lineage>
</organism>
<accession>A0A398BE99</accession>
<gene>
    <name evidence="2" type="ORF">D1970_02045</name>
</gene>
<reference evidence="2 3" key="1">
    <citation type="submission" date="2018-08" db="EMBL/GenBank/DDBJ databases">
        <title>Bacillus jemisoniae sp. nov., Bacillus chryseoplanitiae sp. nov., Bacillus resnikiae sp. nov., and Bacillus frankliniae sp. nov., isolated from Viking spacecraft and associated surfaces.</title>
        <authorList>
            <person name="Seuylemezian A."/>
            <person name="Vaishampayan P."/>
        </authorList>
    </citation>
    <scope>NUCLEOTIDE SEQUENCE [LARGE SCALE GENOMIC DNA]</scope>
    <source>
        <strain evidence="2 3">JJ-247</strain>
    </source>
</reference>
<feature type="transmembrane region" description="Helical" evidence="1">
    <location>
        <begin position="12"/>
        <end position="30"/>
    </location>
</feature>
<protein>
    <submittedName>
        <fullName evidence="2">Uncharacterized protein</fullName>
    </submittedName>
</protein>
<keyword evidence="1" id="KW-0472">Membrane</keyword>
<evidence type="ECO:0000256" key="1">
    <source>
        <dbReference type="SAM" id="Phobius"/>
    </source>
</evidence>
<name>A0A398BE99_9BACI</name>
<keyword evidence="1" id="KW-0812">Transmembrane</keyword>
<evidence type="ECO:0000313" key="3">
    <source>
        <dbReference type="Proteomes" id="UP000265816"/>
    </source>
</evidence>
<comment type="caution">
    <text evidence="2">The sequence shown here is derived from an EMBL/GenBank/DDBJ whole genome shotgun (WGS) entry which is preliminary data.</text>
</comment>
<evidence type="ECO:0000313" key="2">
    <source>
        <dbReference type="EMBL" id="RID88302.1"/>
    </source>
</evidence>
<sequence length="73" mass="8279">MHMKKPFSTVEGGFFVFYCLLNSEVTWFFVNILTFARVNTITANGLITQSSKDIDQLDAEIKQLSDHIDHPGT</sequence>
<dbReference type="EMBL" id="QWVT01000007">
    <property type="protein sequence ID" value="RID88302.1"/>
    <property type="molecule type" value="Genomic_DNA"/>
</dbReference>
<proteinExistence type="predicted"/>
<keyword evidence="3" id="KW-1185">Reference proteome</keyword>
<dbReference type="AlphaFoldDB" id="A0A398BE99"/>
<dbReference type="Proteomes" id="UP000265816">
    <property type="component" value="Unassembled WGS sequence"/>
</dbReference>
<keyword evidence="1" id="KW-1133">Transmembrane helix</keyword>